<dbReference type="GO" id="GO:0048731">
    <property type="term" value="P:system development"/>
    <property type="evidence" value="ECO:0007669"/>
    <property type="project" value="UniProtKB-ARBA"/>
</dbReference>
<feature type="repeat" description="PPR" evidence="2">
    <location>
        <begin position="165"/>
        <end position="195"/>
    </location>
</feature>
<organism evidence="3 4">
    <name type="scientific">Cinchona calisaya</name>
    <dbReference type="NCBI Taxonomy" id="153742"/>
    <lineage>
        <taxon>Eukaryota</taxon>
        <taxon>Viridiplantae</taxon>
        <taxon>Streptophyta</taxon>
        <taxon>Embryophyta</taxon>
        <taxon>Tracheophyta</taxon>
        <taxon>Spermatophyta</taxon>
        <taxon>Magnoliopsida</taxon>
        <taxon>eudicotyledons</taxon>
        <taxon>Gunneridae</taxon>
        <taxon>Pentapetalae</taxon>
        <taxon>asterids</taxon>
        <taxon>lamiids</taxon>
        <taxon>Gentianales</taxon>
        <taxon>Rubiaceae</taxon>
        <taxon>Cinchonoideae</taxon>
        <taxon>Cinchoneae</taxon>
        <taxon>Cinchona</taxon>
    </lineage>
</organism>
<dbReference type="Pfam" id="PF01535">
    <property type="entry name" value="PPR"/>
    <property type="match status" value="5"/>
</dbReference>
<dbReference type="FunFam" id="1.25.40.10:FF:000934">
    <property type="entry name" value="Pentatricopeptide repeat-containing protein"/>
    <property type="match status" value="1"/>
</dbReference>
<feature type="repeat" description="PPR" evidence="2">
    <location>
        <begin position="227"/>
        <end position="261"/>
    </location>
</feature>
<name>A0ABD2Z2S2_9GENT</name>
<comment type="caution">
    <text evidence="3">The sequence shown here is derived from an EMBL/GenBank/DDBJ whole genome shotgun (WGS) entry which is preliminary data.</text>
</comment>
<dbReference type="EMBL" id="JBJUIK010000011">
    <property type="protein sequence ID" value="KAL3513786.1"/>
    <property type="molecule type" value="Genomic_DNA"/>
</dbReference>
<evidence type="ECO:0008006" key="5">
    <source>
        <dbReference type="Google" id="ProtNLM"/>
    </source>
</evidence>
<accession>A0ABD2Z2S2</accession>
<sequence>MEHKLLQILQKCKTIKQLKQTHLQIIINGLKDSNFIIPKLMAVSSDLPSLDYTNSTFNSLSNPSLISDNTLIRCFIGKTRKDALFTYNKMRASLISPNSFTFTFLLRCFVSFEALGDGEMVHDQIVKLGFGSSLFVMNSLMDFYGKCCGDLVFARKVFDEMTERDVVSWNTMIGACMGVGEMEPAIGLFESMPERSVVTWNSVISGLLKGGKLELAHSVFQRMPERNSVSWNTMLSGYVTVGDMSTAQAIFDEMPERSVVSWTAMVSGYATMGDLQSARKIFDEMPAKKCGLVECYDCRLC</sequence>
<evidence type="ECO:0000256" key="1">
    <source>
        <dbReference type="ARBA" id="ARBA00022737"/>
    </source>
</evidence>
<gene>
    <name evidence="3" type="ORF">ACH5RR_026503</name>
</gene>
<dbReference type="InterPro" id="IPR002885">
    <property type="entry name" value="PPR_rpt"/>
</dbReference>
<dbReference type="PANTHER" id="PTHR47926:SF531">
    <property type="entry name" value="TETRATRICOPEPTIDE REPEAT SUPERFAMILY PROTEIN"/>
    <property type="match status" value="1"/>
</dbReference>
<proteinExistence type="predicted"/>
<dbReference type="InterPro" id="IPR011990">
    <property type="entry name" value="TPR-like_helical_dom_sf"/>
</dbReference>
<dbReference type="AlphaFoldDB" id="A0ABD2Z2S2"/>
<keyword evidence="1" id="KW-0677">Repeat</keyword>
<evidence type="ECO:0000256" key="2">
    <source>
        <dbReference type="PROSITE-ProRule" id="PRU00708"/>
    </source>
</evidence>
<protein>
    <recommendedName>
        <fullName evidence="5">Pentatricopeptide repeat-containing protein</fullName>
    </recommendedName>
</protein>
<dbReference type="FunFam" id="1.25.40.10:FF:000125">
    <property type="entry name" value="Pentatricopeptide repeat-containing protein"/>
    <property type="match status" value="1"/>
</dbReference>
<dbReference type="InterPro" id="IPR046960">
    <property type="entry name" value="PPR_At4g14850-like_plant"/>
</dbReference>
<reference evidence="3 4" key="1">
    <citation type="submission" date="2024-11" db="EMBL/GenBank/DDBJ databases">
        <title>A near-complete genome assembly of Cinchona calisaya.</title>
        <authorList>
            <person name="Lian D.C."/>
            <person name="Zhao X.W."/>
            <person name="Wei L."/>
        </authorList>
    </citation>
    <scope>NUCLEOTIDE SEQUENCE [LARGE SCALE GENOMIC DNA]</scope>
    <source>
        <tissue evidence="3">Nenye</tissue>
    </source>
</reference>
<keyword evidence="4" id="KW-1185">Reference proteome</keyword>
<dbReference type="PANTHER" id="PTHR47926">
    <property type="entry name" value="PENTATRICOPEPTIDE REPEAT-CONTAINING PROTEIN"/>
    <property type="match status" value="1"/>
</dbReference>
<feature type="repeat" description="PPR" evidence="2">
    <location>
        <begin position="196"/>
        <end position="226"/>
    </location>
</feature>
<dbReference type="Gene3D" id="1.25.40.10">
    <property type="entry name" value="Tetratricopeptide repeat domain"/>
    <property type="match status" value="2"/>
</dbReference>
<evidence type="ECO:0000313" key="4">
    <source>
        <dbReference type="Proteomes" id="UP001630127"/>
    </source>
</evidence>
<dbReference type="PROSITE" id="PS51375">
    <property type="entry name" value="PPR"/>
    <property type="match status" value="3"/>
</dbReference>
<evidence type="ECO:0000313" key="3">
    <source>
        <dbReference type="EMBL" id="KAL3513786.1"/>
    </source>
</evidence>
<dbReference type="Proteomes" id="UP001630127">
    <property type="component" value="Unassembled WGS sequence"/>
</dbReference>
<dbReference type="NCBIfam" id="TIGR00756">
    <property type="entry name" value="PPR"/>
    <property type="match status" value="4"/>
</dbReference>